<evidence type="ECO:0000313" key="2">
    <source>
        <dbReference type="Proteomes" id="UP001057402"/>
    </source>
</evidence>
<name>A0ACB9L0I9_9MYRT</name>
<reference evidence="2" key="1">
    <citation type="journal article" date="2023" name="Front. Plant Sci.">
        <title>Chromosomal-level genome assembly of Melastoma candidum provides insights into trichome evolution.</title>
        <authorList>
            <person name="Zhong Y."/>
            <person name="Wu W."/>
            <person name="Sun C."/>
            <person name="Zou P."/>
            <person name="Liu Y."/>
            <person name="Dai S."/>
            <person name="Zhou R."/>
        </authorList>
    </citation>
    <scope>NUCLEOTIDE SEQUENCE [LARGE SCALE GENOMIC DNA]</scope>
</reference>
<sequence>MLARPRRSEAAVRGSDSRDSTQKVGSTALEQSSVRFSPETFGTGTVKAAAYRNGRIRIMGNAGMFPMVVGI</sequence>
<accession>A0ACB9L0I9</accession>
<protein>
    <submittedName>
        <fullName evidence="1">Uncharacterized protein</fullName>
    </submittedName>
</protein>
<dbReference type="EMBL" id="CM042891">
    <property type="protein sequence ID" value="KAI4303005.1"/>
    <property type="molecule type" value="Genomic_DNA"/>
</dbReference>
<keyword evidence="2" id="KW-1185">Reference proteome</keyword>
<organism evidence="1 2">
    <name type="scientific">Melastoma candidum</name>
    <dbReference type="NCBI Taxonomy" id="119954"/>
    <lineage>
        <taxon>Eukaryota</taxon>
        <taxon>Viridiplantae</taxon>
        <taxon>Streptophyta</taxon>
        <taxon>Embryophyta</taxon>
        <taxon>Tracheophyta</taxon>
        <taxon>Spermatophyta</taxon>
        <taxon>Magnoliopsida</taxon>
        <taxon>eudicotyledons</taxon>
        <taxon>Gunneridae</taxon>
        <taxon>Pentapetalae</taxon>
        <taxon>rosids</taxon>
        <taxon>malvids</taxon>
        <taxon>Myrtales</taxon>
        <taxon>Melastomataceae</taxon>
        <taxon>Melastomatoideae</taxon>
        <taxon>Melastomateae</taxon>
        <taxon>Melastoma</taxon>
    </lineage>
</organism>
<proteinExistence type="predicted"/>
<dbReference type="Proteomes" id="UP001057402">
    <property type="component" value="Chromosome 12"/>
</dbReference>
<evidence type="ECO:0000313" key="1">
    <source>
        <dbReference type="EMBL" id="KAI4303005.1"/>
    </source>
</evidence>
<gene>
    <name evidence="1" type="ORF">MLD38_038687</name>
</gene>
<comment type="caution">
    <text evidence="1">The sequence shown here is derived from an EMBL/GenBank/DDBJ whole genome shotgun (WGS) entry which is preliminary data.</text>
</comment>